<keyword evidence="5" id="KW-0964">Secreted</keyword>
<dbReference type="InterPro" id="IPR000734">
    <property type="entry name" value="TAG_lipase"/>
</dbReference>
<gene>
    <name evidence="11" type="ORF">TBRA_LOCUS11459</name>
</gene>
<dbReference type="PRINTS" id="PR00821">
    <property type="entry name" value="TAGLIPASE"/>
</dbReference>
<evidence type="ECO:0000256" key="9">
    <source>
        <dbReference type="SAM" id="SignalP"/>
    </source>
</evidence>
<dbReference type="SUPFAM" id="SSF53474">
    <property type="entry name" value="alpha/beta-Hydrolases"/>
    <property type="match status" value="1"/>
</dbReference>
<protein>
    <recommendedName>
        <fullName evidence="4">phospholipase A1</fullName>
        <ecNumber evidence="4">3.1.1.32</ecNumber>
    </recommendedName>
</protein>
<feature type="chain" id="PRO_5026321390" description="phospholipase A1" evidence="9">
    <location>
        <begin position="28"/>
        <end position="396"/>
    </location>
</feature>
<sequence length="396" mass="45067">MMGESRRSWLSVAALFLFCGSFHLASANQEIDQYLGRKLNCWKPELTYDTFKVKFFFSSRKKSDQLYTLDNEFDSRHYDFKPHRRTAVLVHGFLGKIYGDPMRALKRHLLAWQNMNVIIVRWEEVCTNLFCYERAAADTEFVAKQIRLLFKSLDQHFVQKTRILQENWGHVHFIGHSLGAHTVGHAAKLLKYEDGFEIDRVTGLDPAEPCFETIGKAPLRLSNDSARFVDVIHTAVARSKNSAFGLLEPLGHADFYVNGGGPQPDCNKLTIFKVFRKQRTMTDLSYHKLFPFALNGGICDHFHSVIVFIESVKQVAYSEGKQEAAQCRFTARPWQLGSTAEQQTEAKEDSCYASSCPEMGINADKYEFPERTYLVSTTGKEPFCIVPAQPSNSTAS</sequence>
<dbReference type="GO" id="GO:0008970">
    <property type="term" value="F:phospholipase A1 activity"/>
    <property type="evidence" value="ECO:0007669"/>
    <property type="project" value="UniProtKB-EC"/>
</dbReference>
<reference evidence="11 12" key="1">
    <citation type="submission" date="2020-02" db="EMBL/GenBank/DDBJ databases">
        <authorList>
            <person name="Ferguson B K."/>
        </authorList>
    </citation>
    <scope>NUCLEOTIDE SEQUENCE [LARGE SCALE GENOMIC DNA]</scope>
</reference>
<dbReference type="Proteomes" id="UP000479190">
    <property type="component" value="Unassembled WGS sequence"/>
</dbReference>
<feature type="signal peptide" evidence="9">
    <location>
        <begin position="1"/>
        <end position="27"/>
    </location>
</feature>
<evidence type="ECO:0000256" key="4">
    <source>
        <dbReference type="ARBA" id="ARBA00013179"/>
    </source>
</evidence>
<dbReference type="PANTHER" id="PTHR11610:SF178">
    <property type="entry name" value="LIPASE MEMBER H-A-LIKE PROTEIN"/>
    <property type="match status" value="1"/>
</dbReference>
<dbReference type="GO" id="GO:0016042">
    <property type="term" value="P:lipid catabolic process"/>
    <property type="evidence" value="ECO:0007669"/>
    <property type="project" value="TreeGrafter"/>
</dbReference>
<evidence type="ECO:0000256" key="8">
    <source>
        <dbReference type="RuleBase" id="RU004262"/>
    </source>
</evidence>
<dbReference type="InterPro" id="IPR029058">
    <property type="entry name" value="AB_hydrolase_fold"/>
</dbReference>
<keyword evidence="9" id="KW-0732">Signal</keyword>
<evidence type="ECO:0000256" key="1">
    <source>
        <dbReference type="ARBA" id="ARBA00000111"/>
    </source>
</evidence>
<dbReference type="AlphaFoldDB" id="A0A6H5IXQ7"/>
<keyword evidence="7" id="KW-1015">Disulfide bond</keyword>
<evidence type="ECO:0000256" key="6">
    <source>
        <dbReference type="ARBA" id="ARBA00022801"/>
    </source>
</evidence>
<evidence type="ECO:0000256" key="5">
    <source>
        <dbReference type="ARBA" id="ARBA00022525"/>
    </source>
</evidence>
<accession>A0A6H5IXQ7</accession>
<name>A0A6H5IXQ7_9HYME</name>
<dbReference type="GO" id="GO:0005615">
    <property type="term" value="C:extracellular space"/>
    <property type="evidence" value="ECO:0007669"/>
    <property type="project" value="TreeGrafter"/>
</dbReference>
<feature type="domain" description="Lipase" evidence="10">
    <location>
        <begin position="45"/>
        <end position="383"/>
    </location>
</feature>
<keyword evidence="12" id="KW-1185">Reference proteome</keyword>
<organism evidence="11 12">
    <name type="scientific">Trichogramma brassicae</name>
    <dbReference type="NCBI Taxonomy" id="86971"/>
    <lineage>
        <taxon>Eukaryota</taxon>
        <taxon>Metazoa</taxon>
        <taxon>Ecdysozoa</taxon>
        <taxon>Arthropoda</taxon>
        <taxon>Hexapoda</taxon>
        <taxon>Insecta</taxon>
        <taxon>Pterygota</taxon>
        <taxon>Neoptera</taxon>
        <taxon>Endopterygota</taxon>
        <taxon>Hymenoptera</taxon>
        <taxon>Apocrita</taxon>
        <taxon>Proctotrupomorpha</taxon>
        <taxon>Chalcidoidea</taxon>
        <taxon>Trichogrammatidae</taxon>
        <taxon>Trichogramma</taxon>
    </lineage>
</organism>
<dbReference type="Pfam" id="PF00151">
    <property type="entry name" value="Lipase"/>
    <property type="match status" value="1"/>
</dbReference>
<keyword evidence="6" id="KW-0378">Hydrolase</keyword>
<dbReference type="PANTHER" id="PTHR11610">
    <property type="entry name" value="LIPASE"/>
    <property type="match status" value="1"/>
</dbReference>
<proteinExistence type="inferred from homology"/>
<dbReference type="InterPro" id="IPR013818">
    <property type="entry name" value="Lipase"/>
</dbReference>
<evidence type="ECO:0000313" key="11">
    <source>
        <dbReference type="EMBL" id="CAB0039721.1"/>
    </source>
</evidence>
<dbReference type="OrthoDB" id="199913at2759"/>
<evidence type="ECO:0000256" key="2">
    <source>
        <dbReference type="ARBA" id="ARBA00004613"/>
    </source>
</evidence>
<comment type="catalytic activity">
    <reaction evidence="1">
        <text>a 1,2-diacyl-sn-glycero-3-phosphocholine + H2O = a 2-acyl-sn-glycero-3-phosphocholine + a fatty acid + H(+)</text>
        <dbReference type="Rhea" id="RHEA:18689"/>
        <dbReference type="ChEBI" id="CHEBI:15377"/>
        <dbReference type="ChEBI" id="CHEBI:15378"/>
        <dbReference type="ChEBI" id="CHEBI:28868"/>
        <dbReference type="ChEBI" id="CHEBI:57643"/>
        <dbReference type="ChEBI" id="CHEBI:57875"/>
        <dbReference type="EC" id="3.1.1.32"/>
    </reaction>
</comment>
<comment type="subcellular location">
    <subcellularLocation>
        <location evidence="2">Secreted</location>
    </subcellularLocation>
</comment>
<evidence type="ECO:0000259" key="10">
    <source>
        <dbReference type="Pfam" id="PF00151"/>
    </source>
</evidence>
<dbReference type="EMBL" id="CADCXV010000977">
    <property type="protein sequence ID" value="CAB0039721.1"/>
    <property type="molecule type" value="Genomic_DNA"/>
</dbReference>
<dbReference type="EC" id="3.1.1.32" evidence="4"/>
<comment type="similarity">
    <text evidence="3 8">Belongs to the AB hydrolase superfamily. Lipase family.</text>
</comment>
<evidence type="ECO:0000256" key="7">
    <source>
        <dbReference type="ARBA" id="ARBA00023157"/>
    </source>
</evidence>
<evidence type="ECO:0000313" key="12">
    <source>
        <dbReference type="Proteomes" id="UP000479190"/>
    </source>
</evidence>
<evidence type="ECO:0000256" key="3">
    <source>
        <dbReference type="ARBA" id="ARBA00010701"/>
    </source>
</evidence>
<dbReference type="Gene3D" id="3.40.50.1820">
    <property type="entry name" value="alpha/beta hydrolase"/>
    <property type="match status" value="1"/>
</dbReference>